<evidence type="ECO:0000313" key="10">
    <source>
        <dbReference type="EMBL" id="OJZ69405.1"/>
    </source>
</evidence>
<reference evidence="10 11" key="1">
    <citation type="submission" date="2016-11" db="EMBL/GenBank/DDBJ databases">
        <title>Genome sequences of unsequenced Mycobacteria.</title>
        <authorList>
            <person name="Greninger A.L."/>
            <person name="Fang F."/>
            <person name="Jerome K.R."/>
        </authorList>
    </citation>
    <scope>NUCLEOTIDE SEQUENCE [LARGE SCALE GENOMIC DNA]</scope>
    <source>
        <strain evidence="10 11">M11</strain>
    </source>
</reference>
<evidence type="ECO:0000256" key="7">
    <source>
        <dbReference type="ARBA" id="ARBA00038093"/>
    </source>
</evidence>
<protein>
    <recommendedName>
        <fullName evidence="8">Ribonuclease VapC</fullName>
        <shortName evidence="8">RNase VapC</shortName>
        <ecNumber evidence="8">3.1.-.-</ecNumber>
    </recommendedName>
    <alternativeName>
        <fullName evidence="8">Toxin VapC</fullName>
    </alternativeName>
</protein>
<dbReference type="HAMAP" id="MF_00265">
    <property type="entry name" value="VapC_Nob1"/>
    <property type="match status" value="1"/>
</dbReference>
<dbReference type="GO" id="GO:0090729">
    <property type="term" value="F:toxin activity"/>
    <property type="evidence" value="ECO:0007669"/>
    <property type="project" value="UniProtKB-KW"/>
</dbReference>
<dbReference type="GO" id="GO:0004540">
    <property type="term" value="F:RNA nuclease activity"/>
    <property type="evidence" value="ECO:0007669"/>
    <property type="project" value="InterPro"/>
</dbReference>
<dbReference type="InterPro" id="IPR050556">
    <property type="entry name" value="Type_II_TA_system_RNase"/>
</dbReference>
<dbReference type="InterPro" id="IPR029060">
    <property type="entry name" value="PIN-like_dom_sf"/>
</dbReference>
<feature type="binding site" evidence="8">
    <location>
        <position position="101"/>
    </location>
    <ligand>
        <name>Mg(2+)</name>
        <dbReference type="ChEBI" id="CHEBI:18420"/>
    </ligand>
</feature>
<accession>A0A1Q4HNZ9</accession>
<dbReference type="EMBL" id="MPNT01000027">
    <property type="protein sequence ID" value="OJZ69405.1"/>
    <property type="molecule type" value="Genomic_DNA"/>
</dbReference>
<dbReference type="Pfam" id="PF01850">
    <property type="entry name" value="PIN"/>
    <property type="match status" value="1"/>
</dbReference>
<dbReference type="EC" id="3.1.-.-" evidence="8"/>
<comment type="similarity">
    <text evidence="7 8">Belongs to the PINc/VapC protein family.</text>
</comment>
<dbReference type="PANTHER" id="PTHR33653:SF1">
    <property type="entry name" value="RIBONUCLEASE VAPC2"/>
    <property type="match status" value="1"/>
</dbReference>
<sequence length="145" mass="15939">MAMTEPTWLIDKSALARLAHSLEPETWSNRIERGLVHISNLTRLEVGYSAQSGDVARREFREPPLAAMPVEYLTPKIEDRALEVQLLLADRGQHRGPSIPDLIIAATAELSGLTILHVDKDFDTITAITGQPATRLAYTSPSGPE</sequence>
<dbReference type="CDD" id="cd18755">
    <property type="entry name" value="PIN_MtVapC3_VapC21-like"/>
    <property type="match status" value="1"/>
</dbReference>
<evidence type="ECO:0000256" key="5">
    <source>
        <dbReference type="ARBA" id="ARBA00022801"/>
    </source>
</evidence>
<evidence type="ECO:0000256" key="4">
    <source>
        <dbReference type="ARBA" id="ARBA00022723"/>
    </source>
</evidence>
<name>A0A1Q4HNZ9_9MYCO</name>
<keyword evidence="2 8" id="KW-1277">Toxin-antitoxin system</keyword>
<keyword evidence="11" id="KW-1185">Reference proteome</keyword>
<dbReference type="AlphaFoldDB" id="A0A1Q4HNZ9"/>
<evidence type="ECO:0000256" key="2">
    <source>
        <dbReference type="ARBA" id="ARBA00022649"/>
    </source>
</evidence>
<dbReference type="InterPro" id="IPR022907">
    <property type="entry name" value="VapC_family"/>
</dbReference>
<comment type="function">
    <text evidence="8">Toxic component of a toxin-antitoxin (TA) system. An RNase.</text>
</comment>
<dbReference type="GO" id="GO:0016787">
    <property type="term" value="F:hydrolase activity"/>
    <property type="evidence" value="ECO:0007669"/>
    <property type="project" value="UniProtKB-KW"/>
</dbReference>
<keyword evidence="3 8" id="KW-0540">Nuclease</keyword>
<feature type="binding site" evidence="8">
    <location>
        <position position="11"/>
    </location>
    <ligand>
        <name>Mg(2+)</name>
        <dbReference type="ChEBI" id="CHEBI:18420"/>
    </ligand>
</feature>
<dbReference type="Gene3D" id="3.40.50.1010">
    <property type="entry name" value="5'-nuclease"/>
    <property type="match status" value="1"/>
</dbReference>
<evidence type="ECO:0000256" key="1">
    <source>
        <dbReference type="ARBA" id="ARBA00001946"/>
    </source>
</evidence>
<dbReference type="Proteomes" id="UP000186438">
    <property type="component" value="Unassembled WGS sequence"/>
</dbReference>
<gene>
    <name evidence="8" type="primary">vapC</name>
    <name evidence="10" type="ORF">BRW65_22590</name>
</gene>
<dbReference type="GO" id="GO:0000287">
    <property type="term" value="F:magnesium ion binding"/>
    <property type="evidence" value="ECO:0007669"/>
    <property type="project" value="UniProtKB-UniRule"/>
</dbReference>
<keyword evidence="5 8" id="KW-0378">Hydrolase</keyword>
<keyword evidence="6 8" id="KW-0460">Magnesium</keyword>
<evidence type="ECO:0000256" key="3">
    <source>
        <dbReference type="ARBA" id="ARBA00022722"/>
    </source>
</evidence>
<dbReference type="STRING" id="53378.BRW65_22590"/>
<feature type="domain" description="PIN" evidence="9">
    <location>
        <begin position="9"/>
        <end position="125"/>
    </location>
</feature>
<comment type="caution">
    <text evidence="10">The sequence shown here is derived from an EMBL/GenBank/DDBJ whole genome shotgun (WGS) entry which is preliminary data.</text>
</comment>
<comment type="cofactor">
    <cofactor evidence="1 8">
        <name>Mg(2+)</name>
        <dbReference type="ChEBI" id="CHEBI:18420"/>
    </cofactor>
</comment>
<evidence type="ECO:0000256" key="8">
    <source>
        <dbReference type="HAMAP-Rule" id="MF_00265"/>
    </source>
</evidence>
<evidence type="ECO:0000256" key="6">
    <source>
        <dbReference type="ARBA" id="ARBA00022842"/>
    </source>
</evidence>
<evidence type="ECO:0000259" key="9">
    <source>
        <dbReference type="Pfam" id="PF01850"/>
    </source>
</evidence>
<evidence type="ECO:0000313" key="11">
    <source>
        <dbReference type="Proteomes" id="UP000186438"/>
    </source>
</evidence>
<organism evidence="10 11">
    <name type="scientific">Mycobacterium paraffinicum</name>
    <dbReference type="NCBI Taxonomy" id="53378"/>
    <lineage>
        <taxon>Bacteria</taxon>
        <taxon>Bacillati</taxon>
        <taxon>Actinomycetota</taxon>
        <taxon>Actinomycetes</taxon>
        <taxon>Mycobacteriales</taxon>
        <taxon>Mycobacteriaceae</taxon>
        <taxon>Mycobacterium</taxon>
    </lineage>
</organism>
<dbReference type="InterPro" id="IPR002716">
    <property type="entry name" value="PIN_dom"/>
</dbReference>
<keyword evidence="8" id="KW-0800">Toxin</keyword>
<dbReference type="PANTHER" id="PTHR33653">
    <property type="entry name" value="RIBONUCLEASE VAPC2"/>
    <property type="match status" value="1"/>
</dbReference>
<dbReference type="SUPFAM" id="SSF88723">
    <property type="entry name" value="PIN domain-like"/>
    <property type="match status" value="1"/>
</dbReference>
<proteinExistence type="inferred from homology"/>
<keyword evidence="4 8" id="KW-0479">Metal-binding</keyword>